<comment type="caution">
    <text evidence="3">The sequence shown here is derived from an EMBL/GenBank/DDBJ whole genome shotgun (WGS) entry which is preliminary data.</text>
</comment>
<evidence type="ECO:0000313" key="4">
    <source>
        <dbReference type="Proteomes" id="UP000828390"/>
    </source>
</evidence>
<protein>
    <submittedName>
        <fullName evidence="3">Uncharacterized protein</fullName>
    </submittedName>
</protein>
<name>A0A9D4GQI4_DREPO</name>
<evidence type="ECO:0000313" key="3">
    <source>
        <dbReference type="EMBL" id="KAH3819704.1"/>
    </source>
</evidence>
<organism evidence="3 4">
    <name type="scientific">Dreissena polymorpha</name>
    <name type="common">Zebra mussel</name>
    <name type="synonym">Mytilus polymorpha</name>
    <dbReference type="NCBI Taxonomy" id="45954"/>
    <lineage>
        <taxon>Eukaryota</taxon>
        <taxon>Metazoa</taxon>
        <taxon>Spiralia</taxon>
        <taxon>Lophotrochozoa</taxon>
        <taxon>Mollusca</taxon>
        <taxon>Bivalvia</taxon>
        <taxon>Autobranchia</taxon>
        <taxon>Heteroconchia</taxon>
        <taxon>Euheterodonta</taxon>
        <taxon>Imparidentia</taxon>
        <taxon>Neoheterodontei</taxon>
        <taxon>Myida</taxon>
        <taxon>Dreissenoidea</taxon>
        <taxon>Dreissenidae</taxon>
        <taxon>Dreissena</taxon>
    </lineage>
</organism>
<sequence>MCDYFQDATNSTGTTERFGKPWRVEGRSKKRTDTSTGQRTNRPVAPEQLYHDASRK</sequence>
<reference evidence="3" key="1">
    <citation type="journal article" date="2019" name="bioRxiv">
        <title>The Genome of the Zebra Mussel, Dreissena polymorpha: A Resource for Invasive Species Research.</title>
        <authorList>
            <person name="McCartney M.A."/>
            <person name="Auch B."/>
            <person name="Kono T."/>
            <person name="Mallez S."/>
            <person name="Zhang Y."/>
            <person name="Obille A."/>
            <person name="Becker A."/>
            <person name="Abrahante J.E."/>
            <person name="Garbe J."/>
            <person name="Badalamenti J.P."/>
            <person name="Herman A."/>
            <person name="Mangelson H."/>
            <person name="Liachko I."/>
            <person name="Sullivan S."/>
            <person name="Sone E.D."/>
            <person name="Koren S."/>
            <person name="Silverstein K.A.T."/>
            <person name="Beckman K.B."/>
            <person name="Gohl D.M."/>
        </authorList>
    </citation>
    <scope>NUCLEOTIDE SEQUENCE</scope>
    <source>
        <strain evidence="3">Duluth1</strain>
        <tissue evidence="3">Whole animal</tissue>
    </source>
</reference>
<keyword evidence="4" id="KW-1185">Reference proteome</keyword>
<feature type="region of interest" description="Disordered" evidence="1">
    <location>
        <begin position="1"/>
        <end position="56"/>
    </location>
</feature>
<reference evidence="3" key="2">
    <citation type="submission" date="2020-11" db="EMBL/GenBank/DDBJ databases">
        <authorList>
            <person name="McCartney M.A."/>
            <person name="Auch B."/>
            <person name="Kono T."/>
            <person name="Mallez S."/>
            <person name="Becker A."/>
            <person name="Gohl D.M."/>
            <person name="Silverstein K.A.T."/>
            <person name="Koren S."/>
            <person name="Bechman K.B."/>
            <person name="Herman A."/>
            <person name="Abrahante J.E."/>
            <person name="Garbe J."/>
        </authorList>
    </citation>
    <scope>NUCLEOTIDE SEQUENCE</scope>
    <source>
        <strain evidence="3">Duluth1</strain>
        <tissue evidence="3">Whole animal</tissue>
    </source>
</reference>
<dbReference type="Proteomes" id="UP000828390">
    <property type="component" value="Unassembled WGS sequence"/>
</dbReference>
<accession>A0A9D4GQI4</accession>
<dbReference type="EMBL" id="JAIWYP010000005">
    <property type="protein sequence ID" value="KAH3819704.1"/>
    <property type="molecule type" value="Genomic_DNA"/>
</dbReference>
<dbReference type="EMBL" id="JAIWYP010000005">
    <property type="protein sequence ID" value="KAH3819702.1"/>
    <property type="molecule type" value="Genomic_DNA"/>
</dbReference>
<evidence type="ECO:0000256" key="1">
    <source>
        <dbReference type="SAM" id="MobiDB-lite"/>
    </source>
</evidence>
<evidence type="ECO:0000313" key="2">
    <source>
        <dbReference type="EMBL" id="KAH3819702.1"/>
    </source>
</evidence>
<feature type="compositionally biased region" description="Basic and acidic residues" evidence="1">
    <location>
        <begin position="17"/>
        <end position="33"/>
    </location>
</feature>
<dbReference type="AlphaFoldDB" id="A0A9D4GQI4"/>
<gene>
    <name evidence="2" type="ORF">DPMN_121445</name>
    <name evidence="3" type="ORF">DPMN_121447</name>
</gene>
<proteinExistence type="predicted"/>